<gene>
    <name evidence="1" type="ORF">ACFQV2_24355</name>
</gene>
<reference evidence="2" key="1">
    <citation type="journal article" date="2019" name="Int. J. Syst. Evol. Microbiol.">
        <title>The Global Catalogue of Microorganisms (GCM) 10K type strain sequencing project: providing services to taxonomists for standard genome sequencing and annotation.</title>
        <authorList>
            <consortium name="The Broad Institute Genomics Platform"/>
            <consortium name="The Broad Institute Genome Sequencing Center for Infectious Disease"/>
            <person name="Wu L."/>
            <person name="Ma J."/>
        </authorList>
    </citation>
    <scope>NUCLEOTIDE SEQUENCE [LARGE SCALE GENOMIC DNA]</scope>
    <source>
        <strain evidence="2">JCM 17695</strain>
    </source>
</reference>
<protein>
    <submittedName>
        <fullName evidence="1">Uncharacterized protein</fullName>
    </submittedName>
</protein>
<accession>A0ABW2TS19</accession>
<proteinExistence type="predicted"/>
<sequence length="78" mass="7994">MDAAGGDPVAVTDALVELSLAAAERDALSSPVFDVLPALAGAIGVARGASRRLCSTQPATSRTRTWQAGCGRYGFSVW</sequence>
<evidence type="ECO:0000313" key="1">
    <source>
        <dbReference type="EMBL" id="MFC7616136.1"/>
    </source>
</evidence>
<dbReference type="Proteomes" id="UP001596512">
    <property type="component" value="Unassembled WGS sequence"/>
</dbReference>
<name>A0ABW2TS19_9PSEU</name>
<comment type="caution">
    <text evidence="1">The sequence shown here is derived from an EMBL/GenBank/DDBJ whole genome shotgun (WGS) entry which is preliminary data.</text>
</comment>
<evidence type="ECO:0000313" key="2">
    <source>
        <dbReference type="Proteomes" id="UP001596512"/>
    </source>
</evidence>
<keyword evidence="2" id="KW-1185">Reference proteome</keyword>
<organism evidence="1 2">
    <name type="scientific">Actinokineospora soli</name>
    <dbReference type="NCBI Taxonomy" id="1048753"/>
    <lineage>
        <taxon>Bacteria</taxon>
        <taxon>Bacillati</taxon>
        <taxon>Actinomycetota</taxon>
        <taxon>Actinomycetes</taxon>
        <taxon>Pseudonocardiales</taxon>
        <taxon>Pseudonocardiaceae</taxon>
        <taxon>Actinokineospora</taxon>
    </lineage>
</organism>
<dbReference type="EMBL" id="JBHTEY010000004">
    <property type="protein sequence ID" value="MFC7616136.1"/>
    <property type="molecule type" value="Genomic_DNA"/>
</dbReference>